<dbReference type="Gene3D" id="1.40.20.10">
    <property type="entry name" value="CHAD domain"/>
    <property type="match status" value="1"/>
</dbReference>
<comment type="caution">
    <text evidence="3">The sequence shown here is derived from an EMBL/GenBank/DDBJ whole genome shotgun (WGS) entry which is preliminary data.</text>
</comment>
<sequence>MVELEIERKYALGLDQSLPSLAGTLIEGPINNYQLVATYYDTPDQRLRAERLVIRRRTGGRDDGWHLKAPGQDADHRVEQQLPIDPDAPGLVPPGFWEEVSQRLGGQPLVPVATLHTFRQEQDLLGADHAVLARLCIDEVYSDAAGHRDHWREAELELAAGQLALLDELEAILAAAGIVRATDVAKIARALGAAPTASAPATAGQVVQAYLAGQLGVLQHWYRDPSGLPGGDAHDGRVACRRLRSVLGTFGSVFAAGARGRLRAELRWLGLQLSPARDAEVVADRLAAGIADCDPAAAPLVEGYRESVLRARLATLEESLDRSRVAAILVGIEGLLSSEALSPRAEREPSAVLAKSWRSAVAAVRTEQAAALQSSDEQAWHGVRKAAKAARYGAEVLVSALPGYDQQRVAWEQVTEALGVVQDAVVTRAELHWLQGQGWPGLTPELLAALDAREAEAQQGALARGKAAVAAALALS</sequence>
<keyword evidence="4" id="KW-1185">Reference proteome</keyword>
<protein>
    <submittedName>
        <fullName evidence="3">Inorganic triphosphatase YgiF</fullName>
    </submittedName>
</protein>
<dbReference type="SMART" id="SM01118">
    <property type="entry name" value="CYTH"/>
    <property type="match status" value="1"/>
</dbReference>
<dbReference type="CDD" id="cd07374">
    <property type="entry name" value="CYTH-like_Pase"/>
    <property type="match status" value="1"/>
</dbReference>
<feature type="domain" description="CHAD" evidence="2">
    <location>
        <begin position="200"/>
        <end position="471"/>
    </location>
</feature>
<dbReference type="AlphaFoldDB" id="A0A2A9CRK8"/>
<proteinExistence type="predicted"/>
<evidence type="ECO:0000313" key="4">
    <source>
        <dbReference type="Proteomes" id="UP000226079"/>
    </source>
</evidence>
<dbReference type="InterPro" id="IPR007899">
    <property type="entry name" value="CHAD_dom"/>
</dbReference>
<dbReference type="InterPro" id="IPR023577">
    <property type="entry name" value="CYTH_domain"/>
</dbReference>
<dbReference type="PROSITE" id="PS51708">
    <property type="entry name" value="CHAD"/>
    <property type="match status" value="1"/>
</dbReference>
<dbReference type="Proteomes" id="UP000226079">
    <property type="component" value="Unassembled WGS sequence"/>
</dbReference>
<name>A0A2A9CRK8_9ACTN</name>
<accession>A0A2A9CRK8</accession>
<gene>
    <name evidence="3" type="ORF">ATK74_1309</name>
</gene>
<dbReference type="PANTHER" id="PTHR39339">
    <property type="entry name" value="SLR1444 PROTEIN"/>
    <property type="match status" value="1"/>
</dbReference>
<dbReference type="Gene3D" id="2.40.320.10">
    <property type="entry name" value="Hypothetical Protein Pfu-838710-001"/>
    <property type="match status" value="1"/>
</dbReference>
<dbReference type="SUPFAM" id="SSF55154">
    <property type="entry name" value="CYTH-like phosphatases"/>
    <property type="match status" value="1"/>
</dbReference>
<dbReference type="InterPro" id="IPR033469">
    <property type="entry name" value="CYTH-like_dom_sf"/>
</dbReference>
<dbReference type="SMART" id="SM00880">
    <property type="entry name" value="CHAD"/>
    <property type="match status" value="1"/>
</dbReference>
<dbReference type="PROSITE" id="PS51707">
    <property type="entry name" value="CYTH"/>
    <property type="match status" value="1"/>
</dbReference>
<evidence type="ECO:0000259" key="2">
    <source>
        <dbReference type="PROSITE" id="PS51708"/>
    </source>
</evidence>
<organism evidence="3 4">
    <name type="scientific">Propionicimonas paludicola</name>
    <dbReference type="NCBI Taxonomy" id="185243"/>
    <lineage>
        <taxon>Bacteria</taxon>
        <taxon>Bacillati</taxon>
        <taxon>Actinomycetota</taxon>
        <taxon>Actinomycetes</taxon>
        <taxon>Propionibacteriales</taxon>
        <taxon>Nocardioidaceae</taxon>
        <taxon>Propionicimonas</taxon>
    </lineage>
</organism>
<dbReference type="EMBL" id="PDJC01000001">
    <property type="protein sequence ID" value="PFG16756.1"/>
    <property type="molecule type" value="Genomic_DNA"/>
</dbReference>
<dbReference type="Pfam" id="PF01928">
    <property type="entry name" value="CYTH"/>
    <property type="match status" value="1"/>
</dbReference>
<dbReference type="RefSeq" id="WP_169923760.1">
    <property type="nucleotide sequence ID" value="NZ_PDJC01000001.1"/>
</dbReference>
<dbReference type="Pfam" id="PF05235">
    <property type="entry name" value="CHAD"/>
    <property type="match status" value="1"/>
</dbReference>
<reference evidence="3 4" key="1">
    <citation type="submission" date="2017-10" db="EMBL/GenBank/DDBJ databases">
        <title>Sequencing the genomes of 1000 actinobacteria strains.</title>
        <authorList>
            <person name="Klenk H.-P."/>
        </authorList>
    </citation>
    <scope>NUCLEOTIDE SEQUENCE [LARGE SCALE GENOMIC DNA]</scope>
    <source>
        <strain evidence="3 4">DSM 15597</strain>
    </source>
</reference>
<evidence type="ECO:0000259" key="1">
    <source>
        <dbReference type="PROSITE" id="PS51707"/>
    </source>
</evidence>
<evidence type="ECO:0000313" key="3">
    <source>
        <dbReference type="EMBL" id="PFG16756.1"/>
    </source>
</evidence>
<feature type="domain" description="CYTH" evidence="1">
    <location>
        <begin position="3"/>
        <end position="197"/>
    </location>
</feature>
<dbReference type="InterPro" id="IPR038186">
    <property type="entry name" value="CHAD_dom_sf"/>
</dbReference>
<dbReference type="PANTHER" id="PTHR39339:SF1">
    <property type="entry name" value="CHAD DOMAIN-CONTAINING PROTEIN"/>
    <property type="match status" value="1"/>
</dbReference>